<evidence type="ECO:0000313" key="3">
    <source>
        <dbReference type="Proteomes" id="UP000595420"/>
    </source>
</evidence>
<keyword evidence="1" id="KW-1133">Transmembrane helix</keyword>
<gene>
    <name evidence="2" type="ORF">H2515_13450</name>
</gene>
<dbReference type="Proteomes" id="UP000595420">
    <property type="component" value="Chromosome"/>
</dbReference>
<sequence length="156" mass="17033">MLEMAVELRLGKNALASFRISLALRNSLTSCSNALIRCVSSVVTPGRVPTSTSIRRTHTPSVFVEHPILGAIDASAAVYTCYWISLGVKRRQGSVEDRVLRYQSEVYGSVISIPWVNRLLAGFGMVGCLVATILVNGLCSLYLSSNHLSQYWGRLA</sequence>
<protein>
    <submittedName>
        <fullName evidence="2">Uncharacterized protein</fullName>
    </submittedName>
</protein>
<organism evidence="2 3">
    <name type="scientific">Acidithiobacillus ferrivorans</name>
    <dbReference type="NCBI Taxonomy" id="160808"/>
    <lineage>
        <taxon>Bacteria</taxon>
        <taxon>Pseudomonadati</taxon>
        <taxon>Pseudomonadota</taxon>
        <taxon>Acidithiobacillia</taxon>
        <taxon>Acidithiobacillales</taxon>
        <taxon>Acidithiobacillaceae</taxon>
        <taxon>Acidithiobacillus</taxon>
    </lineage>
</organism>
<reference evidence="2 3" key="1">
    <citation type="submission" date="2020-07" db="EMBL/GenBank/DDBJ databases">
        <title>Complete genome sequence analysis of Acidithiobacillus ferrivorans XJFY6S-08 reveals extreme environmental adaptation to alpine acid mine drainage.</title>
        <authorList>
            <person name="Yan L."/>
            <person name="Ni Y."/>
        </authorList>
    </citation>
    <scope>NUCLEOTIDE SEQUENCE [LARGE SCALE GENOMIC DNA]</scope>
    <source>
        <strain evidence="2 3">XJFY6S-08</strain>
    </source>
</reference>
<feature type="transmembrane region" description="Helical" evidence="1">
    <location>
        <begin position="119"/>
        <end position="143"/>
    </location>
</feature>
<dbReference type="AlphaFoldDB" id="A0A7T4WD05"/>
<accession>A0A7T4WD05</accession>
<evidence type="ECO:0000313" key="2">
    <source>
        <dbReference type="EMBL" id="QQD72374.1"/>
    </source>
</evidence>
<dbReference type="EMBL" id="CP059488">
    <property type="protein sequence ID" value="QQD72374.1"/>
    <property type="molecule type" value="Genomic_DNA"/>
</dbReference>
<keyword evidence="1" id="KW-0472">Membrane</keyword>
<proteinExistence type="predicted"/>
<name>A0A7T4WD05_9PROT</name>
<evidence type="ECO:0000256" key="1">
    <source>
        <dbReference type="SAM" id="Phobius"/>
    </source>
</evidence>
<keyword evidence="1" id="KW-0812">Transmembrane</keyword>